<gene>
    <name evidence="1" type="ORF">EDS130_LOCUS1767</name>
    <name evidence="2" type="ORF">XAT740_LOCUS2572</name>
</gene>
<sequence>MTQNNHFSSFTNTAEEPTKALTPIRGYQTKNLVSLEEVLDEVNPPVLDVATMIWLVKQDSSDPPNVLTTDKSAATRLYTKEWCEASQSVYSILNKKLRLWFSYLK</sequence>
<accession>A0A813SBG9</accession>
<dbReference type="AlphaFoldDB" id="A0A813SBG9"/>
<protein>
    <submittedName>
        <fullName evidence="2">Uncharacterized protein</fullName>
    </submittedName>
</protein>
<reference evidence="2" key="1">
    <citation type="submission" date="2021-02" db="EMBL/GenBank/DDBJ databases">
        <authorList>
            <person name="Nowell W R."/>
        </authorList>
    </citation>
    <scope>NUCLEOTIDE SEQUENCE</scope>
</reference>
<organism evidence="2 3">
    <name type="scientific">Adineta ricciae</name>
    <name type="common">Rotifer</name>
    <dbReference type="NCBI Taxonomy" id="249248"/>
    <lineage>
        <taxon>Eukaryota</taxon>
        <taxon>Metazoa</taxon>
        <taxon>Spiralia</taxon>
        <taxon>Gnathifera</taxon>
        <taxon>Rotifera</taxon>
        <taxon>Eurotatoria</taxon>
        <taxon>Bdelloidea</taxon>
        <taxon>Adinetida</taxon>
        <taxon>Adinetidae</taxon>
        <taxon>Adineta</taxon>
    </lineage>
</organism>
<evidence type="ECO:0000313" key="2">
    <source>
        <dbReference type="EMBL" id="CAF0792838.1"/>
    </source>
</evidence>
<comment type="caution">
    <text evidence="2">The sequence shown here is derived from an EMBL/GenBank/DDBJ whole genome shotgun (WGS) entry which is preliminary data.</text>
</comment>
<dbReference type="Proteomes" id="UP000663828">
    <property type="component" value="Unassembled WGS sequence"/>
</dbReference>
<proteinExistence type="predicted"/>
<evidence type="ECO:0000313" key="3">
    <source>
        <dbReference type="Proteomes" id="UP000663828"/>
    </source>
</evidence>
<keyword evidence="3" id="KW-1185">Reference proteome</keyword>
<dbReference type="Proteomes" id="UP000663852">
    <property type="component" value="Unassembled WGS sequence"/>
</dbReference>
<dbReference type="EMBL" id="CAJNOR010000091">
    <property type="protein sequence ID" value="CAF0792838.1"/>
    <property type="molecule type" value="Genomic_DNA"/>
</dbReference>
<dbReference type="EMBL" id="CAJNOJ010000004">
    <property type="protein sequence ID" value="CAF0741596.1"/>
    <property type="molecule type" value="Genomic_DNA"/>
</dbReference>
<evidence type="ECO:0000313" key="1">
    <source>
        <dbReference type="EMBL" id="CAF0741596.1"/>
    </source>
</evidence>
<name>A0A813SBG9_ADIRI</name>